<name>A0A6L2MHD8_TANCI</name>
<protein>
    <submittedName>
        <fullName evidence="1">Uncharacterized protein</fullName>
    </submittedName>
</protein>
<reference evidence="1" key="1">
    <citation type="journal article" date="2019" name="Sci. Rep.">
        <title>Draft genome of Tanacetum cinerariifolium, the natural source of mosquito coil.</title>
        <authorList>
            <person name="Yamashiro T."/>
            <person name="Shiraishi A."/>
            <person name="Satake H."/>
            <person name="Nakayama K."/>
        </authorList>
    </citation>
    <scope>NUCLEOTIDE SEQUENCE</scope>
</reference>
<accession>A0A6L2MHD8</accession>
<feature type="non-terminal residue" evidence="1">
    <location>
        <position position="1"/>
    </location>
</feature>
<dbReference type="EMBL" id="BKCJ010006676">
    <property type="protein sequence ID" value="GEU73371.1"/>
    <property type="molecule type" value="Genomic_DNA"/>
</dbReference>
<sequence>LERVVEDFTSVPDEQLLELLCDDDGLVSSVLSAVEEPMGDAFELNKGFGTPLQIRPVGWILEADWPDASPSKHLNETPVSILPRDSDLRLLFVVDDDDSEDHSLIELAGDMLDETADNTE</sequence>
<dbReference type="AlphaFoldDB" id="A0A6L2MHD8"/>
<organism evidence="1">
    <name type="scientific">Tanacetum cinerariifolium</name>
    <name type="common">Dalmatian daisy</name>
    <name type="synonym">Chrysanthemum cinerariifolium</name>
    <dbReference type="NCBI Taxonomy" id="118510"/>
    <lineage>
        <taxon>Eukaryota</taxon>
        <taxon>Viridiplantae</taxon>
        <taxon>Streptophyta</taxon>
        <taxon>Embryophyta</taxon>
        <taxon>Tracheophyta</taxon>
        <taxon>Spermatophyta</taxon>
        <taxon>Magnoliopsida</taxon>
        <taxon>eudicotyledons</taxon>
        <taxon>Gunneridae</taxon>
        <taxon>Pentapetalae</taxon>
        <taxon>asterids</taxon>
        <taxon>campanulids</taxon>
        <taxon>Asterales</taxon>
        <taxon>Asteraceae</taxon>
        <taxon>Asteroideae</taxon>
        <taxon>Anthemideae</taxon>
        <taxon>Anthemidinae</taxon>
        <taxon>Tanacetum</taxon>
    </lineage>
</organism>
<proteinExistence type="predicted"/>
<comment type="caution">
    <text evidence="1">The sequence shown here is derived from an EMBL/GenBank/DDBJ whole genome shotgun (WGS) entry which is preliminary data.</text>
</comment>
<gene>
    <name evidence="1" type="ORF">Tci_045349</name>
</gene>
<evidence type="ECO:0000313" key="1">
    <source>
        <dbReference type="EMBL" id="GEU73371.1"/>
    </source>
</evidence>